<protein>
    <recommendedName>
        <fullName evidence="1">G-protein coupled receptors family 2 profile 1 domain-containing protein</fullName>
    </recommendedName>
</protein>
<name>A0A7R9LBV1_9ACAR</name>
<organism evidence="2">
    <name type="scientific">Medioppia subpectinata</name>
    <dbReference type="NCBI Taxonomy" id="1979941"/>
    <lineage>
        <taxon>Eukaryota</taxon>
        <taxon>Metazoa</taxon>
        <taxon>Ecdysozoa</taxon>
        <taxon>Arthropoda</taxon>
        <taxon>Chelicerata</taxon>
        <taxon>Arachnida</taxon>
        <taxon>Acari</taxon>
        <taxon>Acariformes</taxon>
        <taxon>Sarcoptiformes</taxon>
        <taxon>Oribatida</taxon>
        <taxon>Brachypylina</taxon>
        <taxon>Oppioidea</taxon>
        <taxon>Oppiidae</taxon>
        <taxon>Medioppia</taxon>
    </lineage>
</organism>
<dbReference type="PROSITE" id="PS00649">
    <property type="entry name" value="G_PROTEIN_RECEP_F2_1"/>
    <property type="match status" value="1"/>
</dbReference>
<evidence type="ECO:0000313" key="3">
    <source>
        <dbReference type="Proteomes" id="UP000759131"/>
    </source>
</evidence>
<dbReference type="SUPFAM" id="SSF111418">
    <property type="entry name" value="Hormone receptor domain"/>
    <property type="match status" value="1"/>
</dbReference>
<keyword evidence="3" id="KW-1185">Reference proteome</keyword>
<dbReference type="GO" id="GO:0007188">
    <property type="term" value="P:adenylate cyclase-modulating G protein-coupled receptor signaling pathway"/>
    <property type="evidence" value="ECO:0007669"/>
    <property type="project" value="TreeGrafter"/>
</dbReference>
<evidence type="ECO:0000259" key="1">
    <source>
        <dbReference type="PROSITE" id="PS50227"/>
    </source>
</evidence>
<dbReference type="InterPro" id="IPR001879">
    <property type="entry name" value="GPCR_2_extracellular_dom"/>
</dbReference>
<evidence type="ECO:0000313" key="2">
    <source>
        <dbReference type="EMBL" id="CAD7638816.1"/>
    </source>
</evidence>
<proteinExistence type="predicted"/>
<dbReference type="PANTHER" id="PTHR45620">
    <property type="entry name" value="PDF RECEPTOR-LIKE PROTEIN-RELATED"/>
    <property type="match status" value="1"/>
</dbReference>
<dbReference type="SMART" id="SM00008">
    <property type="entry name" value="HormR"/>
    <property type="match status" value="1"/>
</dbReference>
<dbReference type="GO" id="GO:0008528">
    <property type="term" value="F:G protein-coupled peptide receptor activity"/>
    <property type="evidence" value="ECO:0007669"/>
    <property type="project" value="TreeGrafter"/>
</dbReference>
<gene>
    <name evidence="2" type="ORF">OSB1V03_LOCUS17550</name>
</gene>
<dbReference type="InterPro" id="IPR017983">
    <property type="entry name" value="GPCR_2_secretin-like_CS"/>
</dbReference>
<accession>A0A7R9LBV1</accession>
<dbReference type="GO" id="GO:0017046">
    <property type="term" value="F:peptide hormone binding"/>
    <property type="evidence" value="ECO:0007669"/>
    <property type="project" value="TreeGrafter"/>
</dbReference>
<dbReference type="PROSITE" id="PS50227">
    <property type="entry name" value="G_PROTEIN_RECEP_F2_3"/>
    <property type="match status" value="1"/>
</dbReference>
<dbReference type="Proteomes" id="UP000759131">
    <property type="component" value="Unassembled WGS sequence"/>
</dbReference>
<sequence>MCSEVKSKSSVTPSQYFRAFINCTQTAISTPKGWHQNLSYCSSNFDGIGCWNAALPDNIMTISCPDYIPGSKALNNATRKCLLDGKWEFNDGKDEADYSECDFDANFQTLDENQLNEIFEEMVKLDPSPYSDINTAHAFEDCIDRVLVGPKTQSKS</sequence>
<dbReference type="GO" id="GO:0005886">
    <property type="term" value="C:plasma membrane"/>
    <property type="evidence" value="ECO:0007669"/>
    <property type="project" value="TreeGrafter"/>
</dbReference>
<dbReference type="OrthoDB" id="6430270at2759"/>
<dbReference type="EMBL" id="CAJPIZ010021350">
    <property type="protein sequence ID" value="CAG2117597.1"/>
    <property type="molecule type" value="Genomic_DNA"/>
</dbReference>
<dbReference type="AlphaFoldDB" id="A0A7R9LBV1"/>
<dbReference type="Gene3D" id="4.10.1240.10">
    <property type="entry name" value="GPCR, family 2, extracellular hormone receptor domain"/>
    <property type="match status" value="1"/>
</dbReference>
<reference evidence="2" key="1">
    <citation type="submission" date="2020-11" db="EMBL/GenBank/DDBJ databases">
        <authorList>
            <person name="Tran Van P."/>
        </authorList>
    </citation>
    <scope>NUCLEOTIDE SEQUENCE</scope>
</reference>
<dbReference type="EMBL" id="OC875925">
    <property type="protein sequence ID" value="CAD7638816.1"/>
    <property type="molecule type" value="Genomic_DNA"/>
</dbReference>
<dbReference type="InterPro" id="IPR036445">
    <property type="entry name" value="GPCR_2_extracell_dom_sf"/>
</dbReference>
<dbReference type="Pfam" id="PF02793">
    <property type="entry name" value="HRM"/>
    <property type="match status" value="1"/>
</dbReference>
<dbReference type="InterPro" id="IPR050332">
    <property type="entry name" value="GPCR_2"/>
</dbReference>
<dbReference type="PANTHER" id="PTHR45620:SF1">
    <property type="entry name" value="G-PROTEIN COUPLED RECEPTORS FAMILY 2 PROFILE 2 DOMAIN-CONTAINING PROTEIN"/>
    <property type="match status" value="1"/>
</dbReference>
<feature type="domain" description="G-protein coupled receptors family 2 profile 1" evidence="1">
    <location>
        <begin position="22"/>
        <end position="105"/>
    </location>
</feature>